<organism evidence="1 2">
    <name type="scientific">Pelobium manganitolerans</name>
    <dbReference type="NCBI Taxonomy" id="1842495"/>
    <lineage>
        <taxon>Bacteria</taxon>
        <taxon>Pseudomonadati</taxon>
        <taxon>Bacteroidota</taxon>
        <taxon>Sphingobacteriia</taxon>
        <taxon>Sphingobacteriales</taxon>
        <taxon>Sphingobacteriaceae</taxon>
        <taxon>Pelobium</taxon>
    </lineage>
</organism>
<dbReference type="AlphaFoldDB" id="A0A419SAT4"/>
<proteinExistence type="predicted"/>
<gene>
    <name evidence="1" type="ORF">BCY91_13275</name>
</gene>
<evidence type="ECO:0000313" key="2">
    <source>
        <dbReference type="Proteomes" id="UP000283433"/>
    </source>
</evidence>
<dbReference type="EMBL" id="MBTA01000002">
    <property type="protein sequence ID" value="RKD19567.1"/>
    <property type="molecule type" value="Genomic_DNA"/>
</dbReference>
<reference evidence="1 2" key="1">
    <citation type="submission" date="2016-07" db="EMBL/GenBank/DDBJ databases">
        <title>Genome of Pelobium manganitolerans.</title>
        <authorList>
            <person name="Wu S."/>
            <person name="Wang G."/>
        </authorList>
    </citation>
    <scope>NUCLEOTIDE SEQUENCE [LARGE SCALE GENOMIC DNA]</scope>
    <source>
        <strain evidence="1 2">YS-25</strain>
    </source>
</reference>
<protein>
    <submittedName>
        <fullName evidence="1">Uncharacterized protein</fullName>
    </submittedName>
</protein>
<name>A0A419SAT4_9SPHI</name>
<accession>A0A419SAT4</accession>
<evidence type="ECO:0000313" key="1">
    <source>
        <dbReference type="EMBL" id="RKD19567.1"/>
    </source>
</evidence>
<keyword evidence="2" id="KW-1185">Reference proteome</keyword>
<sequence>MMNKSQILRKIGNIIEELGEQQQYLASTSKINLLELELFTANADFLIDHIEILKKLNEKSFYEAAQNQPLVTEDLEPEPKIEPRAVVQDIPTEEESKSKFRFSFDEEPTEMVFDFEKKIAVNEVFDRPLSEEEQKLIAEKTSAPEASKEEFIVLDDVRAETNDEEAEIARPGILLDKEPELQEKELSGEPEATEKPVVENVSVTEEQPVAAEAQTSPILKSVPTTPPAIETPIQPRSPGPEQVPVQHVPAQNTPVSGYATKEERPLTLNEMLSAKLNQAAGHQSSRHGAKLEDLKSAISINDKMVFIKELFNGYNLAYSEAIEIVNRFESFDAADNFLQKNYAVKNDWESKQPTVERFYEYLRKKFVA</sequence>
<dbReference type="Proteomes" id="UP000283433">
    <property type="component" value="Unassembled WGS sequence"/>
</dbReference>
<dbReference type="OrthoDB" id="1100725at2"/>
<dbReference type="RefSeq" id="WP_120180500.1">
    <property type="nucleotide sequence ID" value="NZ_MBTA01000002.1"/>
</dbReference>
<comment type="caution">
    <text evidence="1">The sequence shown here is derived from an EMBL/GenBank/DDBJ whole genome shotgun (WGS) entry which is preliminary data.</text>
</comment>